<keyword evidence="4" id="KW-1185">Reference proteome</keyword>
<name>A0A4Q7P135_9FLAO</name>
<sequence length="473" mass="52107">MLKYWLVILSLLCIGCSQNPLPAYDLVITNTNILNIENGKYLKGSVFIQADTIAEIVSGKDLKKYTTAFKVDGTGKFVLPGFWDNHIHLRGGDSLLQENKDLLPLFIINGITTVRDAGGDLTLAIQSWQKEIKEGSLIGPTIYTAGPKIDGPDPTWAGSIEIDTLPQVNQALDSLQHLNVDFVKLYDSKISGDLYLKSIEEASKRGMITSGHMPFTVNLKETVNSGLGAVEHLYYILKGCSAKEKKVTTAVKKQQLNFWTALDTLVNTYDPKKAQQTFDLLNDHNVFVVPTLHIGDVLSELGNQNHQNDPYLQLIGPGIQKTYTYRLKSALQRSESATTARKKLDAFFDVLVKELDDANVQLLAGSDSGAFNSFVYPGVSLHQELQALQNAGLTPLKVLQASAYNGAAFLQKDSQYGSITTGKKADLVLLNSNPLKDIKNTRDIYRVVKNGKSYDPLALAEKYNCAPCFTLKN</sequence>
<proteinExistence type="predicted"/>
<organism evidence="3 4">
    <name type="scientific">Aquimarina brevivitae</name>
    <dbReference type="NCBI Taxonomy" id="323412"/>
    <lineage>
        <taxon>Bacteria</taxon>
        <taxon>Pseudomonadati</taxon>
        <taxon>Bacteroidota</taxon>
        <taxon>Flavobacteriia</taxon>
        <taxon>Flavobacteriales</taxon>
        <taxon>Flavobacteriaceae</taxon>
        <taxon>Aquimarina</taxon>
    </lineage>
</organism>
<dbReference type="PANTHER" id="PTHR43135">
    <property type="entry name" value="ALPHA-D-RIBOSE 1-METHYLPHOSPHONATE 5-TRIPHOSPHATE DIPHOSPHATASE"/>
    <property type="match status" value="1"/>
</dbReference>
<dbReference type="Gene3D" id="2.30.40.10">
    <property type="entry name" value="Urease, subunit C, domain 1"/>
    <property type="match status" value="1"/>
</dbReference>
<dbReference type="GO" id="GO:0016810">
    <property type="term" value="F:hydrolase activity, acting on carbon-nitrogen (but not peptide) bonds"/>
    <property type="evidence" value="ECO:0007669"/>
    <property type="project" value="InterPro"/>
</dbReference>
<evidence type="ECO:0000256" key="1">
    <source>
        <dbReference type="SAM" id="SignalP"/>
    </source>
</evidence>
<accession>A0A4Q7P135</accession>
<reference evidence="3 4" key="1">
    <citation type="submission" date="2019-02" db="EMBL/GenBank/DDBJ databases">
        <title>Genomic Encyclopedia of Type Strains, Phase IV (KMG-IV): sequencing the most valuable type-strain genomes for metagenomic binning, comparative biology and taxonomic classification.</title>
        <authorList>
            <person name="Goeker M."/>
        </authorList>
    </citation>
    <scope>NUCLEOTIDE SEQUENCE [LARGE SCALE GENOMIC DNA]</scope>
    <source>
        <strain evidence="3 4">DSM 17196</strain>
    </source>
</reference>
<dbReference type="AlphaFoldDB" id="A0A4Q7P135"/>
<keyword evidence="3" id="KW-0378">Hydrolase</keyword>
<protein>
    <submittedName>
        <fullName evidence="3">Amidohydrolase family protein</fullName>
    </submittedName>
</protein>
<dbReference type="RefSeq" id="WP_130286549.1">
    <property type="nucleotide sequence ID" value="NZ_SGXE01000002.1"/>
</dbReference>
<dbReference type="PANTHER" id="PTHR43135:SF3">
    <property type="entry name" value="ALPHA-D-RIBOSE 1-METHYLPHOSPHONATE 5-TRIPHOSPHATE DIPHOSPHATASE"/>
    <property type="match status" value="1"/>
</dbReference>
<dbReference type="InterPro" id="IPR032466">
    <property type="entry name" value="Metal_Hydrolase"/>
</dbReference>
<feature type="domain" description="Amidohydrolase-related" evidence="2">
    <location>
        <begin position="77"/>
        <end position="452"/>
    </location>
</feature>
<comment type="caution">
    <text evidence="3">The sequence shown here is derived from an EMBL/GenBank/DDBJ whole genome shotgun (WGS) entry which is preliminary data.</text>
</comment>
<dbReference type="Pfam" id="PF01979">
    <property type="entry name" value="Amidohydro_1"/>
    <property type="match status" value="1"/>
</dbReference>
<evidence type="ECO:0000313" key="3">
    <source>
        <dbReference type="EMBL" id="RZS93415.1"/>
    </source>
</evidence>
<dbReference type="OrthoDB" id="9797498at2"/>
<dbReference type="InterPro" id="IPR051781">
    <property type="entry name" value="Metallo-dep_Hydrolase"/>
</dbReference>
<gene>
    <name evidence="3" type="ORF">EV197_1993</name>
</gene>
<dbReference type="Gene3D" id="3.40.50.10910">
    <property type="entry name" value="Amidohydrolase"/>
    <property type="match status" value="1"/>
</dbReference>
<feature type="signal peptide" evidence="1">
    <location>
        <begin position="1"/>
        <end position="23"/>
    </location>
</feature>
<evidence type="ECO:0000259" key="2">
    <source>
        <dbReference type="Pfam" id="PF01979"/>
    </source>
</evidence>
<dbReference type="Gene3D" id="1.20.58.520">
    <property type="entry name" value="Amidohydrolase"/>
    <property type="match status" value="1"/>
</dbReference>
<dbReference type="InterPro" id="IPR006680">
    <property type="entry name" value="Amidohydro-rel"/>
</dbReference>
<dbReference type="EMBL" id="SGXE01000002">
    <property type="protein sequence ID" value="RZS93415.1"/>
    <property type="molecule type" value="Genomic_DNA"/>
</dbReference>
<dbReference type="InterPro" id="IPR011059">
    <property type="entry name" value="Metal-dep_hydrolase_composite"/>
</dbReference>
<dbReference type="SUPFAM" id="SSF51556">
    <property type="entry name" value="Metallo-dependent hydrolases"/>
    <property type="match status" value="1"/>
</dbReference>
<keyword evidence="1" id="KW-0732">Signal</keyword>
<dbReference type="Gene3D" id="3.30.110.90">
    <property type="entry name" value="Amidohydrolase"/>
    <property type="match status" value="1"/>
</dbReference>
<evidence type="ECO:0000313" key="4">
    <source>
        <dbReference type="Proteomes" id="UP000292262"/>
    </source>
</evidence>
<dbReference type="SUPFAM" id="SSF51338">
    <property type="entry name" value="Composite domain of metallo-dependent hydrolases"/>
    <property type="match status" value="1"/>
</dbReference>
<dbReference type="Proteomes" id="UP000292262">
    <property type="component" value="Unassembled WGS sequence"/>
</dbReference>
<feature type="chain" id="PRO_5020696231" evidence="1">
    <location>
        <begin position="24"/>
        <end position="473"/>
    </location>
</feature>